<dbReference type="PANTHER" id="PTHR43289">
    <property type="entry name" value="MITOGEN-ACTIVATED PROTEIN KINASE KINASE KINASE 20-RELATED"/>
    <property type="match status" value="1"/>
</dbReference>
<keyword evidence="2" id="KW-0547">Nucleotide-binding</keyword>
<protein>
    <submittedName>
        <fullName evidence="7">Serine/threonine protein kinase</fullName>
    </submittedName>
</protein>
<proteinExistence type="predicted"/>
<keyword evidence="3 7" id="KW-0418">Kinase</keyword>
<dbReference type="AlphaFoldDB" id="D6Y5C1"/>
<evidence type="ECO:0000256" key="2">
    <source>
        <dbReference type="ARBA" id="ARBA00022741"/>
    </source>
</evidence>
<keyword evidence="1" id="KW-0808">Transferase</keyword>
<dbReference type="PROSITE" id="PS50011">
    <property type="entry name" value="PROTEIN_KINASE_DOM"/>
    <property type="match status" value="1"/>
</dbReference>
<dbReference type="InterPro" id="IPR008271">
    <property type="entry name" value="Ser/Thr_kinase_AS"/>
</dbReference>
<feature type="compositionally biased region" description="Basic and acidic residues" evidence="5">
    <location>
        <begin position="254"/>
        <end position="263"/>
    </location>
</feature>
<organism evidence="7 8">
    <name type="scientific">Thermobispora bispora (strain ATCC 19993 / DSM 43833 / CBS 139.67 / JCM 10125 / KCTC 9307 / NBRC 14880 / R51)</name>
    <dbReference type="NCBI Taxonomy" id="469371"/>
    <lineage>
        <taxon>Bacteria</taxon>
        <taxon>Bacillati</taxon>
        <taxon>Actinomycetota</taxon>
        <taxon>Actinomycetes</taxon>
        <taxon>Streptosporangiales</taxon>
        <taxon>Streptosporangiaceae</taxon>
        <taxon>Thermobispora</taxon>
    </lineage>
</organism>
<gene>
    <name evidence="7" type="ordered locus">Tbis_2614</name>
</gene>
<feature type="compositionally biased region" description="Low complexity" evidence="5">
    <location>
        <begin position="430"/>
        <end position="459"/>
    </location>
</feature>
<dbReference type="KEGG" id="tbi:Tbis_2614"/>
<dbReference type="Gene3D" id="3.30.200.20">
    <property type="entry name" value="Phosphorylase Kinase, domain 1"/>
    <property type="match status" value="1"/>
</dbReference>
<feature type="compositionally biased region" description="Basic and acidic residues" evidence="5">
    <location>
        <begin position="325"/>
        <end position="336"/>
    </location>
</feature>
<evidence type="ECO:0000256" key="4">
    <source>
        <dbReference type="ARBA" id="ARBA00022840"/>
    </source>
</evidence>
<dbReference type="CDD" id="cd14014">
    <property type="entry name" value="STKc_PknB_like"/>
    <property type="match status" value="1"/>
</dbReference>
<feature type="domain" description="Protein kinase" evidence="6">
    <location>
        <begin position="18"/>
        <end position="275"/>
    </location>
</feature>
<dbReference type="GO" id="GO:0004674">
    <property type="term" value="F:protein serine/threonine kinase activity"/>
    <property type="evidence" value="ECO:0007669"/>
    <property type="project" value="UniProtKB-KW"/>
</dbReference>
<dbReference type="PROSITE" id="PS00108">
    <property type="entry name" value="PROTEIN_KINASE_ST"/>
    <property type="match status" value="1"/>
</dbReference>
<sequence>MPVTQPLEPGDPDRLGEYRITARIGEGGQGVVYLARSPADEPVAIKLFHAPIGRDETVHAHFARELEAAKRVARFCTAQVLDYGMYGTRPYIVSEYVPGPSLQQVVTAEGPRTGSALERLAVATATALVALHDAGIVHRDLKPQNVIIGSDGPRVIDFGIAKALAGVSTVASQIIGTPAYMAPEQLIGGTLGFSVDVFAWAATMVFAATGRPPFGQDSIPAIMNRILHGEPDLGGIGPPLRDLLAACLAKEPGERPSARHVLDRLVGGTTPVPHLERAGTDGGRPSPIPPAGDEAEPPARRADDPADGLPVLWTGDPADGPPVRRTGDPAARRTGDPADGPPTEPPAAPHLTTRPVSPWRRGAVAAGAAVLVSAGGVALAAALLPNGGGQAQRVAAASTSPRAAMAATVAASQAPTTTRSAAVTPAGPSPTAVRTRTSVTTVVRRPGTVPQTVPTRAPATTPPTVRPSTAAPSPRPTRATSAPPSPPSATPTPSATPSPRPSPRRPTRYPRLVELGPGHFTAYCKSLGWDWVEYRESPQPGAYCVKRRTGEVMRLTQAQLDAGCRWRYRHPRAFHRFKGKSNYCYAYVRR</sequence>
<dbReference type="Gene3D" id="1.10.510.10">
    <property type="entry name" value="Transferase(Phosphotransferase) domain 1"/>
    <property type="match status" value="1"/>
</dbReference>
<feature type="compositionally biased region" description="Low complexity" evidence="5">
    <location>
        <begin position="466"/>
        <end position="482"/>
    </location>
</feature>
<evidence type="ECO:0000313" key="7">
    <source>
        <dbReference type="EMBL" id="ADG89316.1"/>
    </source>
</evidence>
<keyword evidence="8" id="KW-1185">Reference proteome</keyword>
<dbReference type="PRINTS" id="PR01217">
    <property type="entry name" value="PRICHEXTENSN"/>
</dbReference>
<reference evidence="7 8" key="1">
    <citation type="submission" date="2010-01" db="EMBL/GenBank/DDBJ databases">
        <title>The complete genome of Thermobispora bispora DSM 43833.</title>
        <authorList>
            <consortium name="US DOE Joint Genome Institute (JGI-PGF)"/>
            <person name="Lucas S."/>
            <person name="Copeland A."/>
            <person name="Lapidus A."/>
            <person name="Glavina del Rio T."/>
            <person name="Dalin E."/>
            <person name="Tice H."/>
            <person name="Bruce D."/>
            <person name="Goodwin L."/>
            <person name="Pitluck S."/>
            <person name="Kyrpides N."/>
            <person name="Mavromatis K."/>
            <person name="Ivanova N."/>
            <person name="Mikhailova N."/>
            <person name="Chertkov O."/>
            <person name="Brettin T."/>
            <person name="Detter J.C."/>
            <person name="Han C."/>
            <person name="Larimer F."/>
            <person name="Land M."/>
            <person name="Hauser L."/>
            <person name="Markowitz V."/>
            <person name="Cheng J.-F."/>
            <person name="Hugenholtz P."/>
            <person name="Woyke T."/>
            <person name="Wu D."/>
            <person name="Jando M."/>
            <person name="Schneider S."/>
            <person name="Klenk H.-P."/>
            <person name="Eisen J.A."/>
        </authorList>
    </citation>
    <scope>NUCLEOTIDE SEQUENCE [LARGE SCALE GENOMIC DNA]</scope>
    <source>
        <strain evidence="8">ATCC 19993 / DSM 43833 / CBS 139.67 / JCM 10125 / KCTC 9307 / NBRC 14880 / R51</strain>
    </source>
</reference>
<dbReference type="HOGENOM" id="CLU_000288_135_1_11"/>
<evidence type="ECO:0000256" key="5">
    <source>
        <dbReference type="SAM" id="MobiDB-lite"/>
    </source>
</evidence>
<keyword evidence="4" id="KW-0067">ATP-binding</keyword>
<dbReference type="eggNOG" id="COG0515">
    <property type="taxonomic scope" value="Bacteria"/>
</dbReference>
<dbReference type="PANTHER" id="PTHR43289:SF34">
    <property type="entry name" value="SERINE_THREONINE-PROTEIN KINASE YBDM-RELATED"/>
    <property type="match status" value="1"/>
</dbReference>
<evidence type="ECO:0000259" key="6">
    <source>
        <dbReference type="PROSITE" id="PS50011"/>
    </source>
</evidence>
<dbReference type="InterPro" id="IPR000719">
    <property type="entry name" value="Prot_kinase_dom"/>
</dbReference>
<feature type="compositionally biased region" description="Pro residues" evidence="5">
    <location>
        <begin position="339"/>
        <end position="348"/>
    </location>
</feature>
<dbReference type="Proteomes" id="UP000006640">
    <property type="component" value="Chromosome"/>
</dbReference>
<dbReference type="SMART" id="SM00220">
    <property type="entry name" value="S_TKc"/>
    <property type="match status" value="1"/>
</dbReference>
<feature type="region of interest" description="Disordered" evidence="5">
    <location>
        <begin position="254"/>
        <end position="355"/>
    </location>
</feature>
<dbReference type="GO" id="GO:0005524">
    <property type="term" value="F:ATP binding"/>
    <property type="evidence" value="ECO:0007669"/>
    <property type="project" value="UniProtKB-KW"/>
</dbReference>
<dbReference type="Pfam" id="PF00069">
    <property type="entry name" value="Pkinase"/>
    <property type="match status" value="1"/>
</dbReference>
<evidence type="ECO:0000256" key="1">
    <source>
        <dbReference type="ARBA" id="ARBA00022679"/>
    </source>
</evidence>
<dbReference type="STRING" id="469371.Tbis_2614"/>
<evidence type="ECO:0000313" key="8">
    <source>
        <dbReference type="Proteomes" id="UP000006640"/>
    </source>
</evidence>
<evidence type="ECO:0000256" key="3">
    <source>
        <dbReference type="ARBA" id="ARBA00022777"/>
    </source>
</evidence>
<dbReference type="SUPFAM" id="SSF56112">
    <property type="entry name" value="Protein kinase-like (PK-like)"/>
    <property type="match status" value="1"/>
</dbReference>
<feature type="region of interest" description="Disordered" evidence="5">
    <location>
        <begin position="411"/>
        <end position="511"/>
    </location>
</feature>
<dbReference type="EMBL" id="CP001874">
    <property type="protein sequence ID" value="ADG89316.1"/>
    <property type="molecule type" value="Genomic_DNA"/>
</dbReference>
<feature type="compositionally biased region" description="Pro residues" evidence="5">
    <location>
        <begin position="483"/>
        <end position="501"/>
    </location>
</feature>
<name>D6Y5C1_THEBD</name>
<accession>D6Y5C1</accession>
<dbReference type="InterPro" id="IPR011009">
    <property type="entry name" value="Kinase-like_dom_sf"/>
</dbReference>
<keyword evidence="7" id="KW-0723">Serine/threonine-protein kinase</keyword>